<evidence type="ECO:0000313" key="16">
    <source>
        <dbReference type="EMBL" id="PST85191.1"/>
    </source>
</evidence>
<dbReference type="InterPro" id="IPR016221">
    <property type="entry name" value="Bifunct_regulatory_prot_Ada"/>
</dbReference>
<dbReference type="InterPro" id="IPR009057">
    <property type="entry name" value="Homeodomain-like_sf"/>
</dbReference>
<comment type="similarity">
    <text evidence="2">Belongs to the MGMT family.</text>
</comment>
<keyword evidence="13" id="KW-0862">Zinc</keyword>
<dbReference type="SMART" id="SM00342">
    <property type="entry name" value="HTH_ARAC"/>
    <property type="match status" value="1"/>
</dbReference>
<dbReference type="FunFam" id="1.10.10.10:FF:000214">
    <property type="entry name" value="Methylated-DNA--protein-cysteine methyltransferase"/>
    <property type="match status" value="1"/>
</dbReference>
<keyword evidence="13" id="KW-0479">Metal-binding</keyword>
<evidence type="ECO:0000256" key="9">
    <source>
        <dbReference type="ARBA" id="ARBA00023163"/>
    </source>
</evidence>
<comment type="cofactor">
    <cofactor evidence="13">
        <name>Zn(2+)</name>
        <dbReference type="ChEBI" id="CHEBI:29105"/>
    </cofactor>
    <text evidence="13">Binds 1 zinc ion per subunit.</text>
</comment>
<evidence type="ECO:0000256" key="3">
    <source>
        <dbReference type="ARBA" id="ARBA00011918"/>
    </source>
</evidence>
<evidence type="ECO:0000256" key="10">
    <source>
        <dbReference type="ARBA" id="ARBA00023204"/>
    </source>
</evidence>
<gene>
    <name evidence="16" type="ORF">C7T94_03545</name>
</gene>
<dbReference type="GO" id="GO:0006281">
    <property type="term" value="P:DNA repair"/>
    <property type="evidence" value="ECO:0007669"/>
    <property type="project" value="UniProtKB-KW"/>
</dbReference>
<feature type="binding site" evidence="14">
    <location>
        <position position="66"/>
    </location>
    <ligand>
        <name>Zn(2+)</name>
        <dbReference type="ChEBI" id="CHEBI:29105"/>
    </ligand>
</feature>
<dbReference type="Gene3D" id="3.30.160.70">
    <property type="entry name" value="Methylated DNA-protein cysteine methyltransferase domain"/>
    <property type="match status" value="1"/>
</dbReference>
<dbReference type="InterPro" id="IPR014048">
    <property type="entry name" value="MethylDNA_cys_MeTrfase_DNA-bd"/>
</dbReference>
<evidence type="ECO:0000256" key="7">
    <source>
        <dbReference type="ARBA" id="ARBA00023015"/>
    </source>
</evidence>
<dbReference type="InterPro" id="IPR004026">
    <property type="entry name" value="Ada_DNA_repair_Zn-bd"/>
</dbReference>
<dbReference type="Gene3D" id="3.40.10.10">
    <property type="entry name" value="DNA Methylphosphotriester Repair Domain"/>
    <property type="match status" value="1"/>
</dbReference>
<accession>A0A2T3HS14</accession>
<dbReference type="Pfam" id="PF02870">
    <property type="entry name" value="Methyltransf_1N"/>
    <property type="match status" value="1"/>
</dbReference>
<name>A0A2T3HS14_9SPHI</name>
<dbReference type="OrthoDB" id="9802228at2"/>
<evidence type="ECO:0000256" key="14">
    <source>
        <dbReference type="PIRSR" id="PIRSR000409-3"/>
    </source>
</evidence>
<evidence type="ECO:0000259" key="15">
    <source>
        <dbReference type="PROSITE" id="PS01124"/>
    </source>
</evidence>
<dbReference type="GO" id="GO:0003908">
    <property type="term" value="F:methylated-DNA-[protein]-cysteine S-methyltransferase activity"/>
    <property type="evidence" value="ECO:0007669"/>
    <property type="project" value="UniProtKB-EC"/>
</dbReference>
<feature type="binding site" evidence="13">
    <location>
        <position position="64"/>
    </location>
    <ligand>
        <name>DNA</name>
        <dbReference type="ChEBI" id="CHEBI:16991"/>
    </ligand>
</feature>
<dbReference type="SUPFAM" id="SSF57884">
    <property type="entry name" value="Ada DNA repair protein, N-terminal domain (N-Ada 10)"/>
    <property type="match status" value="1"/>
</dbReference>
<evidence type="ECO:0000256" key="6">
    <source>
        <dbReference type="ARBA" id="ARBA00022763"/>
    </source>
</evidence>
<organism evidence="16 17">
    <name type="scientific">Pedobacter yulinensis</name>
    <dbReference type="NCBI Taxonomy" id="2126353"/>
    <lineage>
        <taxon>Bacteria</taxon>
        <taxon>Pseudomonadati</taxon>
        <taxon>Bacteroidota</taxon>
        <taxon>Sphingobacteriia</taxon>
        <taxon>Sphingobacteriales</taxon>
        <taxon>Sphingobacteriaceae</taxon>
        <taxon>Pedobacter</taxon>
    </lineage>
</organism>
<dbReference type="InterPro" id="IPR018060">
    <property type="entry name" value="HTH_AraC"/>
</dbReference>
<dbReference type="Pfam" id="PF12833">
    <property type="entry name" value="HTH_18"/>
    <property type="match status" value="1"/>
</dbReference>
<keyword evidence="5" id="KW-0808">Transferase</keyword>
<feature type="binding site" evidence="14">
    <location>
        <position position="69"/>
    </location>
    <ligand>
        <name>Zn(2+)</name>
        <dbReference type="ChEBI" id="CHEBI:29105"/>
    </ligand>
</feature>
<proteinExistence type="inferred from homology"/>
<dbReference type="GO" id="GO:0032259">
    <property type="term" value="P:methylation"/>
    <property type="evidence" value="ECO:0007669"/>
    <property type="project" value="UniProtKB-KW"/>
</dbReference>
<keyword evidence="9" id="KW-0804">Transcription</keyword>
<dbReference type="Pfam" id="PF02805">
    <property type="entry name" value="Ada_Zn_binding"/>
    <property type="match status" value="1"/>
</dbReference>
<dbReference type="Gene3D" id="1.10.10.60">
    <property type="entry name" value="Homeodomain-like"/>
    <property type="match status" value="1"/>
</dbReference>
<evidence type="ECO:0000313" key="17">
    <source>
        <dbReference type="Proteomes" id="UP000240912"/>
    </source>
</evidence>
<feature type="active site" description="Nucleophile; methyl group acceptor from either O6-methylguanine or O4-methylthymine" evidence="12">
    <location>
        <position position="316"/>
    </location>
</feature>
<dbReference type="PANTHER" id="PTHR10815">
    <property type="entry name" value="METHYLATED-DNA--PROTEIN-CYSTEINE METHYLTRANSFERASE"/>
    <property type="match status" value="1"/>
</dbReference>
<feature type="binding site" evidence="13">
    <location>
        <position position="31"/>
    </location>
    <ligand>
        <name>DNA</name>
        <dbReference type="ChEBI" id="CHEBI:16991"/>
    </ligand>
</feature>
<keyword evidence="6" id="KW-0227">DNA damage</keyword>
<dbReference type="NCBIfam" id="TIGR00589">
    <property type="entry name" value="ogt"/>
    <property type="match status" value="1"/>
</dbReference>
<dbReference type="EC" id="2.1.1.63" evidence="3"/>
<feature type="binding site" evidence="13">
    <location>
        <position position="42"/>
    </location>
    <ligand>
        <name>DNA</name>
        <dbReference type="ChEBI" id="CHEBI:16991"/>
    </ligand>
</feature>
<dbReference type="PROSITE" id="PS00374">
    <property type="entry name" value="MGMT"/>
    <property type="match status" value="1"/>
</dbReference>
<evidence type="ECO:0000256" key="4">
    <source>
        <dbReference type="ARBA" id="ARBA00022603"/>
    </source>
</evidence>
<comment type="catalytic activity">
    <reaction evidence="1">
        <text>a 4-O-methyl-thymidine in DNA + L-cysteinyl-[protein] = a thymidine in DNA + S-methyl-L-cysteinyl-[protein]</text>
        <dbReference type="Rhea" id="RHEA:53428"/>
        <dbReference type="Rhea" id="RHEA-COMP:10131"/>
        <dbReference type="Rhea" id="RHEA-COMP:10132"/>
        <dbReference type="Rhea" id="RHEA-COMP:13555"/>
        <dbReference type="Rhea" id="RHEA-COMP:13556"/>
        <dbReference type="ChEBI" id="CHEBI:29950"/>
        <dbReference type="ChEBI" id="CHEBI:82612"/>
        <dbReference type="ChEBI" id="CHEBI:137386"/>
        <dbReference type="ChEBI" id="CHEBI:137387"/>
        <dbReference type="EC" id="2.1.1.63"/>
    </reaction>
</comment>
<keyword evidence="8" id="KW-0010">Activator</keyword>
<keyword evidence="7" id="KW-0805">Transcription regulation</keyword>
<comment type="caution">
    <text evidence="16">The sequence shown here is derived from an EMBL/GenBank/DDBJ whole genome shotgun (WGS) entry which is preliminary data.</text>
</comment>
<dbReference type="Gene3D" id="1.10.10.10">
    <property type="entry name" value="Winged helix-like DNA-binding domain superfamily/Winged helix DNA-binding domain"/>
    <property type="match status" value="1"/>
</dbReference>
<dbReference type="GO" id="GO:0003700">
    <property type="term" value="F:DNA-binding transcription factor activity"/>
    <property type="evidence" value="ECO:0007669"/>
    <property type="project" value="InterPro"/>
</dbReference>
<dbReference type="GO" id="GO:0043565">
    <property type="term" value="F:sequence-specific DNA binding"/>
    <property type="evidence" value="ECO:0007669"/>
    <property type="project" value="InterPro"/>
</dbReference>
<keyword evidence="4" id="KW-0489">Methyltransferase</keyword>
<dbReference type="SUPFAM" id="SSF53155">
    <property type="entry name" value="Methylated DNA-protein cysteine methyltransferase domain"/>
    <property type="match status" value="1"/>
</dbReference>
<dbReference type="AlphaFoldDB" id="A0A2T3HS14"/>
<sequence>MNTPTEVRYYQALLEKDTSFEGTFIAAVKTTGVFCRPSCRARKPRPENVTFFPNAAAAMMQGYRPCKVCRPLEPLDLTPPQIGQIIGEIAATPAIKITNADLQRRGLDPVWIRRWFLKHHGLTFHAYQRMNRINNAFNLLKEGLPVTQAAFESGYDSLSGFGDTFKTLFGDSPVRSRTKTVIFLKRLSTPLGTMIACAAPEGICLLEFSDRKMLETELQQIRVLLQATIIQAPHAHFDLLEAQLTDYFNGALQQFSVPLVMPGTDFQRRVWQELLTIPYGQTRTYKTQAVHLGQAHAVRAVGRANGMNRISILVPCHRVIGENGLLTGYGGGVWRKQQLLTLERRHADR</sequence>
<dbReference type="InterPro" id="IPR035451">
    <property type="entry name" value="Ada-like_dom_sf"/>
</dbReference>
<dbReference type="InterPro" id="IPR001497">
    <property type="entry name" value="MethylDNA_cys_MeTrfase_AS"/>
</dbReference>
<reference evidence="16 17" key="1">
    <citation type="submission" date="2018-03" db="EMBL/GenBank/DDBJ databases">
        <authorList>
            <person name="Keele B.F."/>
        </authorList>
    </citation>
    <scope>NUCLEOTIDE SEQUENCE [LARGE SCALE GENOMIC DNA]</scope>
    <source>
        <strain evidence="16 17">YL28-9</strain>
    </source>
</reference>
<evidence type="ECO:0000256" key="2">
    <source>
        <dbReference type="ARBA" id="ARBA00008711"/>
    </source>
</evidence>
<dbReference type="SUPFAM" id="SSF46767">
    <property type="entry name" value="Methylated DNA-protein cysteine methyltransferase, C-terminal domain"/>
    <property type="match status" value="1"/>
</dbReference>
<dbReference type="InterPro" id="IPR036631">
    <property type="entry name" value="MGMT_N_sf"/>
</dbReference>
<feature type="binding site" evidence="14">
    <location>
        <position position="39"/>
    </location>
    <ligand>
        <name>Zn(2+)</name>
        <dbReference type="ChEBI" id="CHEBI:29105"/>
    </ligand>
</feature>
<dbReference type="Proteomes" id="UP000240912">
    <property type="component" value="Unassembled WGS sequence"/>
</dbReference>
<evidence type="ECO:0000256" key="12">
    <source>
        <dbReference type="PIRSR" id="PIRSR000409-1"/>
    </source>
</evidence>
<keyword evidence="10" id="KW-0234">DNA repair</keyword>
<dbReference type="Pfam" id="PF01035">
    <property type="entry name" value="DNA_binding_1"/>
    <property type="match status" value="1"/>
</dbReference>
<dbReference type="SUPFAM" id="SSF46689">
    <property type="entry name" value="Homeodomain-like"/>
    <property type="match status" value="1"/>
</dbReference>
<evidence type="ECO:0000256" key="1">
    <source>
        <dbReference type="ARBA" id="ARBA00001286"/>
    </source>
</evidence>
<keyword evidence="17" id="KW-1185">Reference proteome</keyword>
<dbReference type="PIRSF" id="PIRSF000409">
    <property type="entry name" value="Ada"/>
    <property type="match status" value="1"/>
</dbReference>
<dbReference type="CDD" id="cd06445">
    <property type="entry name" value="ATase"/>
    <property type="match status" value="1"/>
</dbReference>
<evidence type="ECO:0000256" key="13">
    <source>
        <dbReference type="PIRSR" id="PIRSR000409-2"/>
    </source>
</evidence>
<evidence type="ECO:0000256" key="8">
    <source>
        <dbReference type="ARBA" id="ARBA00023159"/>
    </source>
</evidence>
<dbReference type="GO" id="GO:0008270">
    <property type="term" value="F:zinc ion binding"/>
    <property type="evidence" value="ECO:0007669"/>
    <property type="project" value="InterPro"/>
</dbReference>
<dbReference type="InterPro" id="IPR036388">
    <property type="entry name" value="WH-like_DNA-bd_sf"/>
</dbReference>
<dbReference type="RefSeq" id="WP_107213695.1">
    <property type="nucleotide sequence ID" value="NZ_KZ686268.1"/>
</dbReference>
<feature type="active site" description="Nucleophile; methyl group acceptor from methylphosphotriester" evidence="12">
    <location>
        <position position="35"/>
    </location>
</feature>
<dbReference type="InterPro" id="IPR008332">
    <property type="entry name" value="MethylG_MeTrfase_N"/>
</dbReference>
<dbReference type="PANTHER" id="PTHR10815:SF5">
    <property type="entry name" value="METHYLATED-DNA--PROTEIN-CYSTEINE METHYLTRANSFERASE"/>
    <property type="match status" value="1"/>
</dbReference>
<protein>
    <recommendedName>
        <fullName evidence="3">methylated-DNA--[protein]-cysteine S-methyltransferase</fullName>
        <ecNumber evidence="3">2.1.1.63</ecNumber>
    </recommendedName>
</protein>
<dbReference type="EMBL" id="PYLS01000001">
    <property type="protein sequence ID" value="PST85191.1"/>
    <property type="molecule type" value="Genomic_DNA"/>
</dbReference>
<dbReference type="PROSITE" id="PS01124">
    <property type="entry name" value="HTH_ARAC_FAMILY_2"/>
    <property type="match status" value="1"/>
</dbReference>
<comment type="catalytic activity">
    <reaction evidence="11">
        <text>a 6-O-methyl-2'-deoxyguanosine in DNA + L-cysteinyl-[protein] = S-methyl-L-cysteinyl-[protein] + a 2'-deoxyguanosine in DNA</text>
        <dbReference type="Rhea" id="RHEA:24000"/>
        <dbReference type="Rhea" id="RHEA-COMP:10131"/>
        <dbReference type="Rhea" id="RHEA-COMP:10132"/>
        <dbReference type="Rhea" id="RHEA-COMP:11367"/>
        <dbReference type="Rhea" id="RHEA-COMP:11368"/>
        <dbReference type="ChEBI" id="CHEBI:29950"/>
        <dbReference type="ChEBI" id="CHEBI:82612"/>
        <dbReference type="ChEBI" id="CHEBI:85445"/>
        <dbReference type="ChEBI" id="CHEBI:85448"/>
        <dbReference type="EC" id="2.1.1.63"/>
    </reaction>
</comment>
<feature type="binding site" evidence="13">
    <location>
        <position position="40"/>
    </location>
    <ligand>
        <name>DNA</name>
        <dbReference type="ChEBI" id="CHEBI:16991"/>
    </ligand>
</feature>
<feature type="binding site" evidence="14">
    <location>
        <position position="35"/>
    </location>
    <ligand>
        <name>Zn(2+)</name>
        <dbReference type="ChEBI" id="CHEBI:29105"/>
    </ligand>
</feature>
<feature type="domain" description="HTH araC/xylS-type" evidence="15">
    <location>
        <begin position="106"/>
        <end position="179"/>
    </location>
</feature>
<dbReference type="InterPro" id="IPR036217">
    <property type="entry name" value="MethylDNA_cys_MeTrfase_DNAb"/>
</dbReference>
<evidence type="ECO:0000256" key="5">
    <source>
        <dbReference type="ARBA" id="ARBA00022679"/>
    </source>
</evidence>
<evidence type="ECO:0000256" key="11">
    <source>
        <dbReference type="ARBA" id="ARBA00049348"/>
    </source>
</evidence>